<dbReference type="RefSeq" id="WP_109713175.1">
    <property type="nucleotide sequence ID" value="NZ_QGDS01000012.1"/>
</dbReference>
<dbReference type="AlphaFoldDB" id="A0A316AEZ9"/>
<accession>A0A316AEZ9</accession>
<sequence length="105" mass="12365">MFGDHQPSAETGFYEEIQQGSADSDILKQAKKYQTPYILYSNYEMVRQSYDNMSVNYLQVLLMKAAGLPLNDYQKYLESLYVTYPVINVNGVMDYERNWYSWEEA</sequence>
<keyword evidence="2" id="KW-1185">Reference proteome</keyword>
<gene>
    <name evidence="1" type="ORF">SAMN05216529_11238</name>
</gene>
<reference evidence="2" key="1">
    <citation type="submission" date="2017-07" db="EMBL/GenBank/DDBJ databases">
        <authorList>
            <person name="Varghese N."/>
            <person name="Submissions S."/>
        </authorList>
    </citation>
    <scope>NUCLEOTIDE SEQUENCE [LARGE SCALE GENOMIC DNA]</scope>
    <source>
        <strain evidence="2">NLAE-zl-C134</strain>
    </source>
</reference>
<dbReference type="EMBL" id="UHJJ01000012">
    <property type="protein sequence ID" value="SUQ15390.1"/>
    <property type="molecule type" value="Genomic_DNA"/>
</dbReference>
<proteinExistence type="predicted"/>
<dbReference type="Proteomes" id="UP000254051">
    <property type="component" value="Unassembled WGS sequence"/>
</dbReference>
<evidence type="ECO:0000313" key="1">
    <source>
        <dbReference type="EMBL" id="SUQ15390.1"/>
    </source>
</evidence>
<name>A0A316AEZ9_9FIRM</name>
<evidence type="ECO:0000313" key="2">
    <source>
        <dbReference type="Proteomes" id="UP000254051"/>
    </source>
</evidence>
<dbReference type="OrthoDB" id="243547at2"/>
<organism evidence="1 2">
    <name type="scientific">Faecalicatena contorta</name>
    <dbReference type="NCBI Taxonomy" id="39482"/>
    <lineage>
        <taxon>Bacteria</taxon>
        <taxon>Bacillati</taxon>
        <taxon>Bacillota</taxon>
        <taxon>Clostridia</taxon>
        <taxon>Lachnospirales</taxon>
        <taxon>Lachnospiraceae</taxon>
        <taxon>Faecalicatena</taxon>
    </lineage>
</organism>
<protein>
    <submittedName>
        <fullName evidence="1">Uncharacterized protein</fullName>
    </submittedName>
</protein>